<name>A0A7S3B7X9_9VIRI</name>
<accession>A0A7S3B7X9</accession>
<protein>
    <submittedName>
        <fullName evidence="1">Uncharacterized protein</fullName>
    </submittedName>
</protein>
<gene>
    <name evidence="1" type="ORF">PSIN1315_LOCUS366</name>
</gene>
<dbReference type="EMBL" id="HBHY01000575">
    <property type="protein sequence ID" value="CAE0125029.1"/>
    <property type="molecule type" value="Transcribed_RNA"/>
</dbReference>
<dbReference type="AlphaFoldDB" id="A0A7S3B7X9"/>
<evidence type="ECO:0000313" key="1">
    <source>
        <dbReference type="EMBL" id="CAE0125029.1"/>
    </source>
</evidence>
<proteinExistence type="predicted"/>
<reference evidence="1" key="1">
    <citation type="submission" date="2021-01" db="EMBL/GenBank/DDBJ databases">
        <authorList>
            <person name="Corre E."/>
            <person name="Pelletier E."/>
            <person name="Niang G."/>
            <person name="Scheremetjew M."/>
            <person name="Finn R."/>
            <person name="Kale V."/>
            <person name="Holt S."/>
            <person name="Cochrane G."/>
            <person name="Meng A."/>
            <person name="Brown T."/>
            <person name="Cohen L."/>
        </authorList>
    </citation>
    <scope>NUCLEOTIDE SEQUENCE</scope>
    <source>
        <strain evidence="1">RCC927</strain>
    </source>
</reference>
<organism evidence="1">
    <name type="scientific">Prasinoderma singulare</name>
    <dbReference type="NCBI Taxonomy" id="676789"/>
    <lineage>
        <taxon>Eukaryota</taxon>
        <taxon>Viridiplantae</taxon>
        <taxon>Prasinodermophyta</taxon>
        <taxon>Prasinodermophyceae</taxon>
        <taxon>Prasinodermales</taxon>
        <taxon>Prasinodermaceae</taxon>
        <taxon>Prasinoderma</taxon>
    </lineage>
</organism>
<dbReference type="Gene3D" id="3.40.50.11380">
    <property type="match status" value="1"/>
</dbReference>
<sequence>MRHHVSPRLFRGLIAALDESKLDVTVIAVQPAARNEGLVDDLTLNVEALVELRGTIADKQAQLAALDLDVLVWLDVGLGIESYFLAHGRYAPVQAATWGHPVTTGIHEIDFFLSMDVEVADADNEYTETLVRFPGVPPFKYVAPDVTVKGMTRADFGLPDDGPLLLCPQYL</sequence>